<dbReference type="Gene3D" id="3.40.50.150">
    <property type="entry name" value="Vaccinia Virus protein VP39"/>
    <property type="match status" value="1"/>
</dbReference>
<keyword evidence="3" id="KW-0949">S-adenosyl-L-methionine</keyword>
<dbReference type="STRING" id="128403.WA1_33755"/>
<keyword evidence="1 4" id="KW-0489">Methyltransferase</keyword>
<dbReference type="PANTHER" id="PTHR10509">
    <property type="entry name" value="O-METHYLTRANSFERASE-RELATED"/>
    <property type="match status" value="1"/>
</dbReference>
<evidence type="ECO:0000256" key="1">
    <source>
        <dbReference type="ARBA" id="ARBA00022603"/>
    </source>
</evidence>
<dbReference type="RefSeq" id="WP_017743651.1">
    <property type="nucleotide sequence ID" value="NZ_KQ976354.1"/>
</dbReference>
<dbReference type="AlphaFoldDB" id="A0A139X2P7"/>
<dbReference type="GO" id="GO:0008757">
    <property type="term" value="F:S-adenosylmethionine-dependent methyltransferase activity"/>
    <property type="evidence" value="ECO:0007669"/>
    <property type="project" value="TreeGrafter"/>
</dbReference>
<dbReference type="InterPro" id="IPR029063">
    <property type="entry name" value="SAM-dependent_MTases_sf"/>
</dbReference>
<dbReference type="InterPro" id="IPR002935">
    <property type="entry name" value="SAM_O-MeTrfase"/>
</dbReference>
<protein>
    <submittedName>
        <fullName evidence="4">Methyltransferase</fullName>
    </submittedName>
</protein>
<evidence type="ECO:0000313" key="4">
    <source>
        <dbReference type="EMBL" id="KYC38965.1"/>
    </source>
</evidence>
<dbReference type="PANTHER" id="PTHR10509:SF14">
    <property type="entry name" value="CAFFEOYL-COA O-METHYLTRANSFERASE 3-RELATED"/>
    <property type="match status" value="1"/>
</dbReference>
<dbReference type="GO" id="GO:0032259">
    <property type="term" value="P:methylation"/>
    <property type="evidence" value="ECO:0007669"/>
    <property type="project" value="UniProtKB-KW"/>
</dbReference>
<evidence type="ECO:0000256" key="2">
    <source>
        <dbReference type="ARBA" id="ARBA00022679"/>
    </source>
</evidence>
<keyword evidence="5" id="KW-1185">Reference proteome</keyword>
<name>A0A139X2P7_9CYAN</name>
<reference evidence="4 5" key="1">
    <citation type="journal article" date="2013" name="Genome Biol. Evol.">
        <title>Genomes of Stigonematalean cyanobacteria (subsection V) and the evolution of oxygenic photosynthesis from prokaryotes to plastids.</title>
        <authorList>
            <person name="Dagan T."/>
            <person name="Roettger M."/>
            <person name="Stucken K."/>
            <person name="Landan G."/>
            <person name="Koch R."/>
            <person name="Major P."/>
            <person name="Gould S.B."/>
            <person name="Goremykin V.V."/>
            <person name="Rippka R."/>
            <person name="Tandeau de Marsac N."/>
            <person name="Gugger M."/>
            <person name="Lockhart P.J."/>
            <person name="Allen J.F."/>
            <person name="Brune I."/>
            <person name="Maus I."/>
            <person name="Puhler A."/>
            <person name="Martin W.F."/>
        </authorList>
    </citation>
    <scope>NUCLEOTIDE SEQUENCE [LARGE SCALE GENOMIC DNA]</scope>
    <source>
        <strain evidence="4 5">PCC 7110</strain>
    </source>
</reference>
<organism evidence="4 5">
    <name type="scientific">Scytonema hofmannii PCC 7110</name>
    <dbReference type="NCBI Taxonomy" id="128403"/>
    <lineage>
        <taxon>Bacteria</taxon>
        <taxon>Bacillati</taxon>
        <taxon>Cyanobacteriota</taxon>
        <taxon>Cyanophyceae</taxon>
        <taxon>Nostocales</taxon>
        <taxon>Scytonemataceae</taxon>
        <taxon>Scytonema</taxon>
    </lineage>
</organism>
<keyword evidence="2 4" id="KW-0808">Transferase</keyword>
<comment type="caution">
    <text evidence="4">The sequence shown here is derived from an EMBL/GenBank/DDBJ whole genome shotgun (WGS) entry which is preliminary data.</text>
</comment>
<accession>A0A139X2P7</accession>
<dbReference type="PROSITE" id="PS51682">
    <property type="entry name" value="SAM_OMT_I"/>
    <property type="match status" value="1"/>
</dbReference>
<dbReference type="GO" id="GO:0008171">
    <property type="term" value="F:O-methyltransferase activity"/>
    <property type="evidence" value="ECO:0007669"/>
    <property type="project" value="InterPro"/>
</dbReference>
<dbReference type="EMBL" id="ANNX02000036">
    <property type="protein sequence ID" value="KYC38965.1"/>
    <property type="molecule type" value="Genomic_DNA"/>
</dbReference>
<dbReference type="OrthoDB" id="9799672at2"/>
<evidence type="ECO:0000313" key="5">
    <source>
        <dbReference type="Proteomes" id="UP000076925"/>
    </source>
</evidence>
<dbReference type="InterPro" id="IPR050362">
    <property type="entry name" value="Cation-dep_OMT"/>
</dbReference>
<evidence type="ECO:0000256" key="3">
    <source>
        <dbReference type="ARBA" id="ARBA00022691"/>
    </source>
</evidence>
<dbReference type="Pfam" id="PF01596">
    <property type="entry name" value="Methyltransf_3"/>
    <property type="match status" value="1"/>
</dbReference>
<gene>
    <name evidence="4" type="ORF">WA1_33755</name>
</gene>
<sequence length="221" mass="23680">MAQEQWSAVDRYITNLLVPPDPVLDAVLQACTAAGLTPHNVSPNQGKLLLLLAQVQKARTILEIGTLGAYSTIWLARALPSNGLLITLEANPKHAEVARANIARANLNDIVELRLGRALDLLPSLATEGRDPFDLIFIDADKPSNPDYFAWALKLSRRGSLIIADNVIRNGAVIDAASADPSVQGIRRFNELLAESPHVSATAIQTVGSKGYDGFAIAIVC</sequence>
<dbReference type="SUPFAM" id="SSF53335">
    <property type="entry name" value="S-adenosyl-L-methionine-dependent methyltransferases"/>
    <property type="match status" value="1"/>
</dbReference>
<dbReference type="Proteomes" id="UP000076925">
    <property type="component" value="Unassembled WGS sequence"/>
</dbReference>
<proteinExistence type="predicted"/>